<sequence>MIVKITSGVMKDRRMLLAFGSAFVFIIAMVVISDVTHTHEFILPEFAAMAVAMWAFRDANWLRQPINICLAPTITSLTGFAVNQMPLIYLIKVVLTLFAMLLVLAILKSNFAPSLATGLLPLVTDAHDWTLVLLVFLLSLFFMVVVLVFQLNKNLDHKPKQHVRQATAFFIIMVAWLVVCWLSGSVQLAAIPPVIVVAYEAIHKREYSKKSAFKQGFSLTLSATIGTLLFLKIPSWPVVVIIDILLMLLLSQAMRVRMPALYAFPLFPFILPGNAVHDLPLMTLLASLFTFTCLSIYKNRDAVRGRIPFKRHKEKVKAGSSPGQ</sequence>
<dbReference type="RefSeq" id="WP_049739591.1">
    <property type="nucleotide sequence ID" value="NZ_BJON01000014.1"/>
</dbReference>
<evidence type="ECO:0000259" key="2">
    <source>
        <dbReference type="Pfam" id="PF04982"/>
    </source>
</evidence>
<feature type="transmembrane region" description="Helical" evidence="1">
    <location>
        <begin position="15"/>
        <end position="32"/>
    </location>
</feature>
<gene>
    <name evidence="3" type="ORF">BRE01_36770</name>
</gene>
<evidence type="ECO:0000313" key="3">
    <source>
        <dbReference type="EMBL" id="GED69975.1"/>
    </source>
</evidence>
<feature type="transmembrane region" description="Helical" evidence="1">
    <location>
        <begin position="87"/>
        <end position="109"/>
    </location>
</feature>
<protein>
    <recommendedName>
        <fullName evidence="2">HPP transmembrane region domain-containing protein</fullName>
    </recommendedName>
</protein>
<dbReference type="InterPro" id="IPR058581">
    <property type="entry name" value="TM_HPP"/>
</dbReference>
<feature type="transmembrane region" description="Helical" evidence="1">
    <location>
        <begin position="219"/>
        <end position="249"/>
    </location>
</feature>
<comment type="caution">
    <text evidence="3">The sequence shown here is derived from an EMBL/GenBank/DDBJ whole genome shotgun (WGS) entry which is preliminary data.</text>
</comment>
<feature type="domain" description="HPP transmembrane region" evidence="2">
    <location>
        <begin position="13"/>
        <end position="148"/>
    </location>
</feature>
<evidence type="ECO:0000256" key="1">
    <source>
        <dbReference type="SAM" id="Phobius"/>
    </source>
</evidence>
<keyword evidence="1" id="KW-1133">Transmembrane helix</keyword>
<name>A0ABQ0TPT9_9BACL</name>
<evidence type="ECO:0000313" key="4">
    <source>
        <dbReference type="Proteomes" id="UP000319578"/>
    </source>
</evidence>
<accession>A0ABQ0TPT9</accession>
<dbReference type="EMBL" id="BJON01000014">
    <property type="protein sequence ID" value="GED69975.1"/>
    <property type="molecule type" value="Genomic_DNA"/>
</dbReference>
<keyword evidence="4" id="KW-1185">Reference proteome</keyword>
<feature type="transmembrane region" description="Helical" evidence="1">
    <location>
        <begin position="129"/>
        <end position="149"/>
    </location>
</feature>
<reference evidence="3 4" key="1">
    <citation type="submission" date="2019-06" db="EMBL/GenBank/DDBJ databases">
        <title>Whole genome shotgun sequence of Brevibacillus reuszeri NBRC 15719.</title>
        <authorList>
            <person name="Hosoyama A."/>
            <person name="Uohara A."/>
            <person name="Ohji S."/>
            <person name="Ichikawa N."/>
        </authorList>
    </citation>
    <scope>NUCLEOTIDE SEQUENCE [LARGE SCALE GENOMIC DNA]</scope>
    <source>
        <strain evidence="3 4">NBRC 15719</strain>
    </source>
</reference>
<dbReference type="Proteomes" id="UP000319578">
    <property type="component" value="Unassembled WGS sequence"/>
</dbReference>
<dbReference type="Pfam" id="PF04982">
    <property type="entry name" value="TM_HPP"/>
    <property type="match status" value="1"/>
</dbReference>
<feature type="transmembrane region" description="Helical" evidence="1">
    <location>
        <begin position="256"/>
        <end position="273"/>
    </location>
</feature>
<feature type="transmembrane region" description="Helical" evidence="1">
    <location>
        <begin position="279"/>
        <end position="297"/>
    </location>
</feature>
<organism evidence="3 4">
    <name type="scientific">Brevibacillus reuszeri</name>
    <dbReference type="NCBI Taxonomy" id="54915"/>
    <lineage>
        <taxon>Bacteria</taxon>
        <taxon>Bacillati</taxon>
        <taxon>Bacillota</taxon>
        <taxon>Bacilli</taxon>
        <taxon>Bacillales</taxon>
        <taxon>Paenibacillaceae</taxon>
        <taxon>Brevibacillus</taxon>
    </lineage>
</organism>
<keyword evidence="1" id="KW-0812">Transmembrane</keyword>
<proteinExistence type="predicted"/>
<keyword evidence="1" id="KW-0472">Membrane</keyword>
<feature type="transmembrane region" description="Helical" evidence="1">
    <location>
        <begin position="169"/>
        <end position="199"/>
    </location>
</feature>